<dbReference type="OrthoDB" id="444747at2759"/>
<keyword evidence="3" id="KW-1185">Reference proteome</keyword>
<evidence type="ECO:0000256" key="1">
    <source>
        <dbReference type="SAM" id="MobiDB-lite"/>
    </source>
</evidence>
<evidence type="ECO:0000313" key="3">
    <source>
        <dbReference type="Proteomes" id="UP000649617"/>
    </source>
</evidence>
<sequence length="168" mass="19190">WKQELPHLSKPATQEGRGGVSWIGQNPDPCRAKYLLKQGVVPLPPAIERTNSQPQVASSSDAAELVRSESTPVLQEKPRRRLAEMSCNKHYIEQRLKLEDEQQLRSGPDMKELIYHGVSYDHQGRRAYLDARRRGLFWYRSCGFAGLGSLWIYESRPSIPTSKRSSKQ</sequence>
<feature type="non-terminal residue" evidence="2">
    <location>
        <position position="168"/>
    </location>
</feature>
<feature type="region of interest" description="Disordered" evidence="1">
    <location>
        <begin position="49"/>
        <end position="79"/>
    </location>
</feature>
<organism evidence="2 3">
    <name type="scientific">Symbiodinium pilosum</name>
    <name type="common">Dinoflagellate</name>
    <dbReference type="NCBI Taxonomy" id="2952"/>
    <lineage>
        <taxon>Eukaryota</taxon>
        <taxon>Sar</taxon>
        <taxon>Alveolata</taxon>
        <taxon>Dinophyceae</taxon>
        <taxon>Suessiales</taxon>
        <taxon>Symbiodiniaceae</taxon>
        <taxon>Symbiodinium</taxon>
    </lineage>
</organism>
<dbReference type="Proteomes" id="UP000649617">
    <property type="component" value="Unassembled WGS sequence"/>
</dbReference>
<feature type="compositionally biased region" description="Polar residues" evidence="1">
    <location>
        <begin position="49"/>
        <end position="61"/>
    </location>
</feature>
<accession>A0A812QU78</accession>
<evidence type="ECO:0000313" key="2">
    <source>
        <dbReference type="EMBL" id="CAE7404398.1"/>
    </source>
</evidence>
<feature type="region of interest" description="Disordered" evidence="1">
    <location>
        <begin position="1"/>
        <end position="24"/>
    </location>
</feature>
<dbReference type="EMBL" id="CAJNIZ010017914">
    <property type="protein sequence ID" value="CAE7404398.1"/>
    <property type="molecule type" value="Genomic_DNA"/>
</dbReference>
<protein>
    <submittedName>
        <fullName evidence="2">Man1b1 protein</fullName>
    </submittedName>
</protein>
<name>A0A812QU78_SYMPI</name>
<comment type="caution">
    <text evidence="2">The sequence shown here is derived from an EMBL/GenBank/DDBJ whole genome shotgun (WGS) entry which is preliminary data.</text>
</comment>
<dbReference type="AlphaFoldDB" id="A0A812QU78"/>
<gene>
    <name evidence="2" type="primary">Man1b1</name>
    <name evidence="2" type="ORF">SPIL2461_LOCUS9976</name>
</gene>
<proteinExistence type="predicted"/>
<reference evidence="2" key="1">
    <citation type="submission" date="2021-02" db="EMBL/GenBank/DDBJ databases">
        <authorList>
            <person name="Dougan E. K."/>
            <person name="Rhodes N."/>
            <person name="Thang M."/>
            <person name="Chan C."/>
        </authorList>
    </citation>
    <scope>NUCLEOTIDE SEQUENCE</scope>
</reference>